<evidence type="ECO:0000256" key="2">
    <source>
        <dbReference type="ARBA" id="ARBA00004141"/>
    </source>
</evidence>
<feature type="transmembrane region" description="Helical" evidence="10">
    <location>
        <begin position="59"/>
        <end position="85"/>
    </location>
</feature>
<keyword evidence="9" id="KW-0807">Transducer</keyword>
<feature type="non-terminal residue" evidence="12">
    <location>
        <position position="1"/>
    </location>
</feature>
<dbReference type="GO" id="GO:0016020">
    <property type="term" value="C:membrane"/>
    <property type="evidence" value="ECO:0007669"/>
    <property type="project" value="UniProtKB-SubCell"/>
</dbReference>
<dbReference type="EMBL" id="VWZA01000544">
    <property type="protein sequence ID" value="NXF47433.1"/>
    <property type="molecule type" value="Genomic_DNA"/>
</dbReference>
<protein>
    <submittedName>
        <fullName evidence="12">OR9G4 protein</fullName>
    </submittedName>
</protein>
<comment type="function">
    <text evidence="1">Odorant receptor.</text>
</comment>
<dbReference type="Pfam" id="PF13853">
    <property type="entry name" value="7tm_4"/>
    <property type="match status" value="1"/>
</dbReference>
<evidence type="ECO:0000256" key="10">
    <source>
        <dbReference type="SAM" id="Phobius"/>
    </source>
</evidence>
<evidence type="ECO:0000256" key="4">
    <source>
        <dbReference type="ARBA" id="ARBA00022989"/>
    </source>
</evidence>
<dbReference type="GO" id="GO:0004984">
    <property type="term" value="F:olfactory receptor activity"/>
    <property type="evidence" value="ECO:0007669"/>
    <property type="project" value="InterPro"/>
</dbReference>
<feature type="transmembrane region" description="Helical" evidence="10">
    <location>
        <begin position="242"/>
        <end position="265"/>
    </location>
</feature>
<keyword evidence="13" id="KW-1185">Reference proteome</keyword>
<dbReference type="PROSITE" id="PS50262">
    <property type="entry name" value="G_PROTEIN_RECEP_F1_2"/>
    <property type="match status" value="1"/>
</dbReference>
<feature type="transmembrane region" description="Helical" evidence="10">
    <location>
        <begin position="12"/>
        <end position="39"/>
    </location>
</feature>
<evidence type="ECO:0000256" key="8">
    <source>
        <dbReference type="ARBA" id="ARBA00023180"/>
    </source>
</evidence>
<dbReference type="AlphaFoldDB" id="A0A7K8TYY3"/>
<dbReference type="OrthoDB" id="9902777at2759"/>
<accession>A0A7K8TYY3</accession>
<comment type="caution">
    <text evidence="12">The sequence shown here is derived from an EMBL/GenBank/DDBJ whole genome shotgun (WGS) entry which is preliminary data.</text>
</comment>
<keyword evidence="7" id="KW-0675">Receptor</keyword>
<evidence type="ECO:0000256" key="1">
    <source>
        <dbReference type="ARBA" id="ARBA00002936"/>
    </source>
</evidence>
<dbReference type="PRINTS" id="PR00237">
    <property type="entry name" value="GPCRRHODOPSN"/>
</dbReference>
<dbReference type="Gene3D" id="1.20.1070.10">
    <property type="entry name" value="Rhodopsin 7-helix transmembrane proteins"/>
    <property type="match status" value="1"/>
</dbReference>
<dbReference type="InterPro" id="IPR000725">
    <property type="entry name" value="Olfact_rcpt"/>
</dbReference>
<keyword evidence="5" id="KW-0297">G-protein coupled receptor</keyword>
<keyword evidence="8" id="KW-0325">Glycoprotein</keyword>
<name>A0A7K8TYY3_OCEOC</name>
<reference evidence="12 13" key="1">
    <citation type="submission" date="2019-09" db="EMBL/GenBank/DDBJ databases">
        <title>Bird 10,000 Genomes (B10K) Project - Family phase.</title>
        <authorList>
            <person name="Zhang G."/>
        </authorList>
    </citation>
    <scope>NUCLEOTIDE SEQUENCE [LARGE SCALE GENOMIC DNA]</scope>
    <source>
        <strain evidence="12">B10K-CU-031-11</strain>
        <tissue evidence="12">Muscle</tissue>
    </source>
</reference>
<feature type="transmembrane region" description="Helical" evidence="10">
    <location>
        <begin position="201"/>
        <end position="230"/>
    </location>
</feature>
<feature type="domain" description="G-protein coupled receptors family 1 profile" evidence="11">
    <location>
        <begin position="40"/>
        <end position="294"/>
    </location>
</feature>
<dbReference type="InterPro" id="IPR017452">
    <property type="entry name" value="GPCR_Rhodpsn_7TM"/>
</dbReference>
<keyword evidence="4 10" id="KW-1133">Transmembrane helix</keyword>
<gene>
    <name evidence="12" type="primary">Or9g4</name>
    <name evidence="12" type="ORF">OCEOCE_R01541</name>
</gene>
<dbReference type="Proteomes" id="UP000569728">
    <property type="component" value="Unassembled WGS sequence"/>
</dbReference>
<keyword evidence="6 10" id="KW-0472">Membrane</keyword>
<feature type="non-terminal residue" evidence="12">
    <location>
        <position position="308"/>
    </location>
</feature>
<evidence type="ECO:0000256" key="6">
    <source>
        <dbReference type="ARBA" id="ARBA00023136"/>
    </source>
</evidence>
<evidence type="ECO:0000256" key="3">
    <source>
        <dbReference type="ARBA" id="ARBA00022692"/>
    </source>
</evidence>
<keyword evidence="3 10" id="KW-0812">Transmembrane</keyword>
<evidence type="ECO:0000313" key="13">
    <source>
        <dbReference type="Proteomes" id="UP000569728"/>
    </source>
</evidence>
<dbReference type="SUPFAM" id="SSF81321">
    <property type="entry name" value="Family A G protein-coupled receptor-like"/>
    <property type="match status" value="1"/>
</dbReference>
<feature type="transmembrane region" description="Helical" evidence="10">
    <location>
        <begin position="91"/>
        <end position="115"/>
    </location>
</feature>
<sequence length="308" mass="34301">MADGNQTMMTEFILLGCTASPNLWAILLVLFLCVFLMALVRNIGMILLIQTDHLHIPMYFFISSLAFLDVTYSAIITSTALMTSIAETKAITFTGCAVQFFLFCVAGFCECYLLAGMAYPRFMAICNPLLYTNIMSMQFCVLPVFGSYTVSCINAITQTSVVFRLSFCHSNNVTHFCDAPPVLKLSCSDTLPKPGHLFIDIIHFTCSTVVAMSTILIILVSYTYIIIAILKIQSSKGRHKAFSTCASHLIAAMVSCETASFMYLWTSSKYSVNQDKFITVFYALANPVLNPLICLRNKEMKEAFRRTV</sequence>
<evidence type="ECO:0000256" key="7">
    <source>
        <dbReference type="ARBA" id="ARBA00023170"/>
    </source>
</evidence>
<evidence type="ECO:0000256" key="5">
    <source>
        <dbReference type="ARBA" id="ARBA00023040"/>
    </source>
</evidence>
<dbReference type="GO" id="GO:0004930">
    <property type="term" value="F:G protein-coupled receptor activity"/>
    <property type="evidence" value="ECO:0007669"/>
    <property type="project" value="UniProtKB-KW"/>
</dbReference>
<comment type="subcellular location">
    <subcellularLocation>
        <location evidence="2">Membrane</location>
        <topology evidence="2">Multi-pass membrane protein</topology>
    </subcellularLocation>
</comment>
<feature type="transmembrane region" description="Helical" evidence="10">
    <location>
        <begin position="136"/>
        <end position="156"/>
    </location>
</feature>
<evidence type="ECO:0000259" key="11">
    <source>
        <dbReference type="PROSITE" id="PS50262"/>
    </source>
</evidence>
<evidence type="ECO:0000256" key="9">
    <source>
        <dbReference type="ARBA" id="ARBA00023224"/>
    </source>
</evidence>
<evidence type="ECO:0000313" key="12">
    <source>
        <dbReference type="EMBL" id="NXF47433.1"/>
    </source>
</evidence>
<dbReference type="FunFam" id="1.20.1070.10:FF:000003">
    <property type="entry name" value="Olfactory receptor"/>
    <property type="match status" value="1"/>
</dbReference>
<organism evidence="12 13">
    <name type="scientific">Oceanites oceanicus</name>
    <name type="common">Wilson's storm petrel</name>
    <name type="synonym">Procellaria oceanica</name>
    <dbReference type="NCBI Taxonomy" id="79653"/>
    <lineage>
        <taxon>Eukaryota</taxon>
        <taxon>Metazoa</taxon>
        <taxon>Chordata</taxon>
        <taxon>Craniata</taxon>
        <taxon>Vertebrata</taxon>
        <taxon>Euteleostomi</taxon>
        <taxon>Archelosauria</taxon>
        <taxon>Archosauria</taxon>
        <taxon>Dinosauria</taxon>
        <taxon>Saurischia</taxon>
        <taxon>Theropoda</taxon>
        <taxon>Coelurosauria</taxon>
        <taxon>Aves</taxon>
        <taxon>Neognathae</taxon>
        <taxon>Neoaves</taxon>
        <taxon>Aequornithes</taxon>
        <taxon>Procellariiformes</taxon>
        <taxon>Hydrobatidae</taxon>
        <taxon>Oceanites</taxon>
    </lineage>
</organism>
<dbReference type="PRINTS" id="PR00245">
    <property type="entry name" value="OLFACTORYR"/>
</dbReference>
<dbReference type="InterPro" id="IPR000276">
    <property type="entry name" value="GPCR_Rhodpsn"/>
</dbReference>
<proteinExistence type="predicted"/>
<dbReference type="PANTHER" id="PTHR48018">
    <property type="entry name" value="OLFACTORY RECEPTOR"/>
    <property type="match status" value="1"/>
</dbReference>